<dbReference type="STRING" id="41997.RV16_GL002071"/>
<feature type="domain" description="Solute-binding protein family 5" evidence="3">
    <location>
        <begin position="164"/>
        <end position="306"/>
    </location>
</feature>
<dbReference type="Pfam" id="PF12793">
    <property type="entry name" value="SgrR_N"/>
    <property type="match status" value="1"/>
</dbReference>
<dbReference type="Gene3D" id="3.10.105.10">
    <property type="entry name" value="Dipeptide-binding Protein, Domain 3"/>
    <property type="match status" value="1"/>
</dbReference>
<dbReference type="AlphaFoldDB" id="S0J0U5"/>
<dbReference type="InterPro" id="IPR023765">
    <property type="entry name" value="SBP_5_CS"/>
</dbReference>
<evidence type="ECO:0000256" key="1">
    <source>
        <dbReference type="ARBA" id="ARBA00004193"/>
    </source>
</evidence>
<evidence type="ECO:0000313" key="6">
    <source>
        <dbReference type="Proteomes" id="UP000014136"/>
    </source>
</evidence>
<proteinExistence type="predicted"/>
<evidence type="ECO:0000256" key="2">
    <source>
        <dbReference type="ARBA" id="ARBA00023125"/>
    </source>
</evidence>
<dbReference type="RefSeq" id="WP_016175960.1">
    <property type="nucleotide sequence ID" value="NZ_KE136390.1"/>
</dbReference>
<keyword evidence="6" id="KW-1185">Reference proteome</keyword>
<dbReference type="PROSITE" id="PS01040">
    <property type="entry name" value="SBP_BACTERIAL_5"/>
    <property type="match status" value="1"/>
</dbReference>
<dbReference type="PATRIC" id="fig|1139996.3.peg.2162"/>
<dbReference type="Gene3D" id="3.90.76.10">
    <property type="entry name" value="Dipeptide-binding Protein, Domain 1"/>
    <property type="match status" value="1"/>
</dbReference>
<dbReference type="EMBL" id="AHYT01000010">
    <property type="protein sequence ID" value="EOT26424.1"/>
    <property type="molecule type" value="Genomic_DNA"/>
</dbReference>
<dbReference type="InterPro" id="IPR025370">
    <property type="entry name" value="SgrR_HTH_N"/>
</dbReference>
<protein>
    <recommendedName>
        <fullName evidence="7">ABC transporter substrate-binding protein</fullName>
    </recommendedName>
</protein>
<sequence length="565" mass="66086">MNPIYFQLRALFQADEPHYFKLQQLSDQWLCTPKQTKRRLNMLQEQGSLHYIPGKGRGNPSKIVFTHSLKDDLDQILQQLLATNDISGILNLLDFGFPTHFFDRYYEKIQSLFGLQENASAEIKLPVIIHRPLTTIDPIKAAVYRESFILKQLGDTLVTINERKLAPAIAHHWSIENNACTWRFFLRKGVKFHHGKTLTSQDVAYTITRCMQKGANTFTQLKNIQQIELISDYEIVFHLEHSEPFFGHLLANHSCIILPEDIPFDEKKFISCGPFKLNHYGTTTVSLKAFDHYYGFRALIDEIEFFIDFTDSSKLTDYEQVQTNNIGVEFLIFNQKRDTVVNDLHFREALYHLLDNQQLLKDLGADLGSPASRYFPKESALLHKSLTKAKAALKKSTYNGETLHLGYLPMFQKAIHQSEWLQKRAEKIGISFKRIPFTFNKEFFTSSMEKNMDMVMIGDIPMSDDELSFLDFCTNGTLLLQRFLSTENQNHLQEKVTHFKFEQDTEKRWTLYQEIDRWLIDNYFLIYIIHPHKQNLVHTMLHNNPMNVAGYYDFKNVWEIPTKKK</sequence>
<dbReference type="OrthoDB" id="9796817at2"/>
<dbReference type="InterPro" id="IPR039424">
    <property type="entry name" value="SBP_5"/>
</dbReference>
<feature type="domain" description="Solute-binding protein family 5" evidence="3">
    <location>
        <begin position="317"/>
        <end position="473"/>
    </location>
</feature>
<dbReference type="Pfam" id="PF00496">
    <property type="entry name" value="SBP_bac_5"/>
    <property type="match status" value="2"/>
</dbReference>
<dbReference type="GO" id="GO:0003677">
    <property type="term" value="F:DNA binding"/>
    <property type="evidence" value="ECO:0007669"/>
    <property type="project" value="UniProtKB-KW"/>
</dbReference>
<keyword evidence="2" id="KW-0238">DNA-binding</keyword>
<dbReference type="eggNOG" id="COG4533">
    <property type="taxonomic scope" value="Bacteria"/>
</dbReference>
<reference evidence="5 6" key="1">
    <citation type="submission" date="2013-03" db="EMBL/GenBank/DDBJ databases">
        <title>The Genome Sequence of Enterococcus saccharolyticus ATCC_43076 (Illumina only assembly).</title>
        <authorList>
            <consortium name="The Broad Institute Genomics Platform"/>
            <consortium name="The Broad Institute Genome Sequencing Center for Infectious Disease"/>
            <person name="Earl A."/>
            <person name="Russ C."/>
            <person name="Gilmore M."/>
            <person name="Surin D."/>
            <person name="Walker B."/>
            <person name="Young S."/>
            <person name="Zeng Q."/>
            <person name="Gargeya S."/>
            <person name="Fitzgerald M."/>
            <person name="Haas B."/>
            <person name="Abouelleil A."/>
            <person name="Allen A.W."/>
            <person name="Alvarado L."/>
            <person name="Arachchi H.M."/>
            <person name="Berlin A.M."/>
            <person name="Chapman S.B."/>
            <person name="Gainer-Dewar J."/>
            <person name="Goldberg J."/>
            <person name="Griggs A."/>
            <person name="Gujja S."/>
            <person name="Hansen M."/>
            <person name="Howarth C."/>
            <person name="Imamovic A."/>
            <person name="Ireland A."/>
            <person name="Larimer J."/>
            <person name="McCowan C."/>
            <person name="Murphy C."/>
            <person name="Pearson M."/>
            <person name="Poon T.W."/>
            <person name="Priest M."/>
            <person name="Roberts A."/>
            <person name="Saif S."/>
            <person name="Shea T."/>
            <person name="Sisk P."/>
            <person name="Sykes S."/>
            <person name="Wortman J."/>
            <person name="Nusbaum C."/>
            <person name="Birren B."/>
        </authorList>
    </citation>
    <scope>NUCLEOTIDE SEQUENCE [LARGE SCALE GENOMIC DNA]</scope>
    <source>
        <strain evidence="5 6">ATCC 43076</strain>
    </source>
</reference>
<feature type="domain" description="Transcriptional regulator SgrR N-terminal HTH" evidence="4">
    <location>
        <begin position="5"/>
        <end position="94"/>
    </location>
</feature>
<dbReference type="SUPFAM" id="SSF53850">
    <property type="entry name" value="Periplasmic binding protein-like II"/>
    <property type="match status" value="1"/>
</dbReference>
<dbReference type="PANTHER" id="PTHR30290:SF72">
    <property type="entry name" value="HTH-TYPE TRANSCRIPTIONAL REGULATOR SGRR"/>
    <property type="match status" value="1"/>
</dbReference>
<dbReference type="GO" id="GO:1904680">
    <property type="term" value="F:peptide transmembrane transporter activity"/>
    <property type="evidence" value="ECO:0007669"/>
    <property type="project" value="TreeGrafter"/>
</dbReference>
<name>S0J0U5_9ENTE</name>
<evidence type="ECO:0000313" key="5">
    <source>
        <dbReference type="EMBL" id="EOT26424.1"/>
    </source>
</evidence>
<comment type="subcellular location">
    <subcellularLocation>
        <location evidence="1">Cell membrane</location>
        <topology evidence="1">Lipid-anchor</topology>
    </subcellularLocation>
</comment>
<dbReference type="Gene3D" id="3.40.190.10">
    <property type="entry name" value="Periplasmic binding protein-like II"/>
    <property type="match status" value="1"/>
</dbReference>
<dbReference type="GO" id="GO:0005886">
    <property type="term" value="C:plasma membrane"/>
    <property type="evidence" value="ECO:0007669"/>
    <property type="project" value="UniProtKB-SubCell"/>
</dbReference>
<gene>
    <name evidence="5" type="ORF">OMQ_02199</name>
</gene>
<dbReference type="Proteomes" id="UP000014136">
    <property type="component" value="Unassembled WGS sequence"/>
</dbReference>
<dbReference type="HOGENOM" id="CLU_017028_12_4_9"/>
<accession>S0J0U5</accession>
<organism evidence="5 6">
    <name type="scientific">Enterococcus saccharolyticus subsp. saccharolyticus ATCC 43076</name>
    <dbReference type="NCBI Taxonomy" id="1139996"/>
    <lineage>
        <taxon>Bacteria</taxon>
        <taxon>Bacillati</taxon>
        <taxon>Bacillota</taxon>
        <taxon>Bacilli</taxon>
        <taxon>Lactobacillales</taxon>
        <taxon>Enterococcaceae</taxon>
        <taxon>Enterococcus</taxon>
    </lineage>
</organism>
<comment type="caution">
    <text evidence="5">The sequence shown here is derived from an EMBL/GenBank/DDBJ whole genome shotgun (WGS) entry which is preliminary data.</text>
</comment>
<dbReference type="PANTHER" id="PTHR30290">
    <property type="entry name" value="PERIPLASMIC BINDING COMPONENT OF ABC TRANSPORTER"/>
    <property type="match status" value="1"/>
</dbReference>
<evidence type="ECO:0000259" key="3">
    <source>
        <dbReference type="Pfam" id="PF00496"/>
    </source>
</evidence>
<evidence type="ECO:0000259" key="4">
    <source>
        <dbReference type="Pfam" id="PF12793"/>
    </source>
</evidence>
<dbReference type="InterPro" id="IPR000914">
    <property type="entry name" value="SBP_5_dom"/>
</dbReference>
<evidence type="ECO:0008006" key="7">
    <source>
        <dbReference type="Google" id="ProtNLM"/>
    </source>
</evidence>
<dbReference type="GO" id="GO:0015833">
    <property type="term" value="P:peptide transport"/>
    <property type="evidence" value="ECO:0007669"/>
    <property type="project" value="TreeGrafter"/>
</dbReference>